<evidence type="ECO:0000313" key="1">
    <source>
        <dbReference type="EMBL" id="MDJ1482586.1"/>
    </source>
</evidence>
<gene>
    <name evidence="1" type="ORF">QNI16_18950</name>
</gene>
<reference evidence="1" key="1">
    <citation type="submission" date="2023-05" db="EMBL/GenBank/DDBJ databases">
        <authorList>
            <person name="Zhang X."/>
        </authorList>
    </citation>
    <scope>NUCLEOTIDE SEQUENCE</scope>
    <source>
        <strain evidence="1">YF14B1</strain>
    </source>
</reference>
<evidence type="ECO:0000313" key="2">
    <source>
        <dbReference type="Proteomes" id="UP001241110"/>
    </source>
</evidence>
<accession>A0AAE3QPN3</accession>
<dbReference type="AlphaFoldDB" id="A0AAE3QPN3"/>
<dbReference type="RefSeq" id="WP_313981851.1">
    <property type="nucleotide sequence ID" value="NZ_JASJOS010000008.1"/>
</dbReference>
<proteinExistence type="predicted"/>
<dbReference type="EMBL" id="JASJOS010000008">
    <property type="protein sequence ID" value="MDJ1482586.1"/>
    <property type="molecule type" value="Genomic_DNA"/>
</dbReference>
<evidence type="ECO:0008006" key="3">
    <source>
        <dbReference type="Google" id="ProtNLM"/>
    </source>
</evidence>
<organism evidence="1 2">
    <name type="scientific">Xanthocytophaga flava</name>
    <dbReference type="NCBI Taxonomy" id="3048013"/>
    <lineage>
        <taxon>Bacteria</taxon>
        <taxon>Pseudomonadati</taxon>
        <taxon>Bacteroidota</taxon>
        <taxon>Cytophagia</taxon>
        <taxon>Cytophagales</taxon>
        <taxon>Rhodocytophagaceae</taxon>
        <taxon>Xanthocytophaga</taxon>
    </lineage>
</organism>
<dbReference type="Proteomes" id="UP001241110">
    <property type="component" value="Unassembled WGS sequence"/>
</dbReference>
<protein>
    <recommendedName>
        <fullName evidence="3">Plasmid replication protein RepL domain-containing protein</fullName>
    </recommendedName>
</protein>
<sequence>MQTAEICISDPSMDGRNATRISQKQSRRLKQFLMDVAYFYDLPRWANEILFELLMEMDADGEVVISMGVKKRIASELRISVPSIKNAISIYAKKDILIRQQMGVYQFNSQIFGKRQWQYIRDIRMGVNYDTNGTRQLQIEVEYYN</sequence>
<name>A0AAE3QPN3_9BACT</name>
<comment type="caution">
    <text evidence="1">The sequence shown here is derived from an EMBL/GenBank/DDBJ whole genome shotgun (WGS) entry which is preliminary data.</text>
</comment>